<keyword evidence="4" id="KW-1185">Reference proteome</keyword>
<comment type="caution">
    <text evidence="3">The sequence shown here is derived from an EMBL/GenBank/DDBJ whole genome shotgun (WGS) entry which is preliminary data.</text>
</comment>
<evidence type="ECO:0000313" key="4">
    <source>
        <dbReference type="Proteomes" id="UP000632774"/>
    </source>
</evidence>
<feature type="domain" description="DUF5683" evidence="2">
    <location>
        <begin position="62"/>
        <end position="224"/>
    </location>
</feature>
<proteinExistence type="predicted"/>
<organism evidence="3 4">
    <name type="scientific">Mucilaginibacter boryungensis</name>
    <dbReference type="NCBI Taxonomy" id="768480"/>
    <lineage>
        <taxon>Bacteria</taxon>
        <taxon>Pseudomonadati</taxon>
        <taxon>Bacteroidota</taxon>
        <taxon>Sphingobacteriia</taxon>
        <taxon>Sphingobacteriales</taxon>
        <taxon>Sphingobacteriaceae</taxon>
        <taxon>Mucilaginibacter</taxon>
    </lineage>
</organism>
<dbReference type="Proteomes" id="UP000632774">
    <property type="component" value="Unassembled WGS sequence"/>
</dbReference>
<dbReference type="RefSeq" id="WP_194104640.1">
    <property type="nucleotide sequence ID" value="NZ_JADFFM010000001.1"/>
</dbReference>
<reference evidence="3 4" key="1">
    <citation type="submission" date="2020-10" db="EMBL/GenBank/DDBJ databases">
        <title>Mucilaginibacter mali sp. nov., isolated from rhizosphere soil of apple orchard.</title>
        <authorList>
            <person name="Lee J.-S."/>
            <person name="Kim H.S."/>
            <person name="Kim J.-S."/>
        </authorList>
    </citation>
    <scope>NUCLEOTIDE SEQUENCE [LARGE SCALE GENOMIC DNA]</scope>
    <source>
        <strain evidence="3 4">KCTC 23157</strain>
    </source>
</reference>
<feature type="signal peptide" evidence="1">
    <location>
        <begin position="1"/>
        <end position="20"/>
    </location>
</feature>
<protein>
    <recommendedName>
        <fullName evidence="2">DUF5683 domain-containing protein</fullName>
    </recommendedName>
</protein>
<dbReference type="EMBL" id="JADFFM010000001">
    <property type="protein sequence ID" value="MBE9665235.1"/>
    <property type="molecule type" value="Genomic_DNA"/>
</dbReference>
<feature type="chain" id="PRO_5046266940" description="DUF5683 domain-containing protein" evidence="1">
    <location>
        <begin position="21"/>
        <end position="229"/>
    </location>
</feature>
<evidence type="ECO:0000313" key="3">
    <source>
        <dbReference type="EMBL" id="MBE9665235.1"/>
    </source>
</evidence>
<accession>A0ABR9XDH0</accession>
<dbReference type="Pfam" id="PF18935">
    <property type="entry name" value="DUF5683"/>
    <property type="match status" value="1"/>
</dbReference>
<evidence type="ECO:0000256" key="1">
    <source>
        <dbReference type="SAM" id="SignalP"/>
    </source>
</evidence>
<gene>
    <name evidence="3" type="ORF">IRJ18_02595</name>
</gene>
<dbReference type="InterPro" id="IPR043738">
    <property type="entry name" value="DUF5683"/>
</dbReference>
<name>A0ABR9XDH0_9SPHI</name>
<sequence length="229" mass="26210">MRRLFILVILVLGALFTAKAQKPDTLTHKSKTDSLYKQKDTDPGKKFVPKAKKEKVYHPDSTHSAHKAWTRSAFVPGWGQVYNHQWWKVPAIYGGLGALVYYVIVNERDYKMFLAVARYQQLGKPVTDPMYDNDKYRNDYITYGGFPKQSVIDAKDGAYRNRDVSILGFLAVWGVNVVDAYIYGKFKQSYSMDNNFSIRFDAGTINQPMYASNFNTTFTPALKITITLK</sequence>
<keyword evidence="1" id="KW-0732">Signal</keyword>
<evidence type="ECO:0000259" key="2">
    <source>
        <dbReference type="Pfam" id="PF18935"/>
    </source>
</evidence>